<organism evidence="1 2">
    <name type="scientific">Thalassotalea litorea</name>
    <dbReference type="NCBI Taxonomy" id="2020715"/>
    <lineage>
        <taxon>Bacteria</taxon>
        <taxon>Pseudomonadati</taxon>
        <taxon>Pseudomonadota</taxon>
        <taxon>Gammaproteobacteria</taxon>
        <taxon>Alteromonadales</taxon>
        <taxon>Colwelliaceae</taxon>
        <taxon>Thalassotalea</taxon>
    </lineage>
</organism>
<dbReference type="EMBL" id="VCBC01000008">
    <property type="protein sequence ID" value="TLU65169.1"/>
    <property type="molecule type" value="Genomic_DNA"/>
</dbReference>
<dbReference type="InterPro" id="IPR000801">
    <property type="entry name" value="Esterase-like"/>
</dbReference>
<dbReference type="PANTHER" id="PTHR48098:SF1">
    <property type="entry name" value="DIACYLGLYCEROL ACYLTRANSFERASE_MYCOLYLTRANSFERASE AG85A"/>
    <property type="match status" value="1"/>
</dbReference>
<dbReference type="PANTHER" id="PTHR48098">
    <property type="entry name" value="ENTEROCHELIN ESTERASE-RELATED"/>
    <property type="match status" value="1"/>
</dbReference>
<dbReference type="Proteomes" id="UP000307790">
    <property type="component" value="Unassembled WGS sequence"/>
</dbReference>
<sequence>MAILRLEQSDNQYTPEKLTLLTVHSSHTSRRHSVSVYNAQSTSKDLPVVILMHGVYGDHWCWMHLGGAHVVYERLRQQGLNEFVLVMPSDGGIGDGSGYLPLANGEDYDAWVTDDLRAAVTKTIDCVSAKSRWYICGLSMGGFGALRLGAKYPDNYRGISAHSSVTSIADLKLFTDVDEKLFTAKVLAESELLPWFIKAQSLPPLRLDCGMQDELYGSNLALSKTLNDAGIKHSFEAFSGGHEWSYWHQHLEDTLNFFNQIELGQ</sequence>
<comment type="caution">
    <text evidence="1">The sequence shown here is derived from an EMBL/GenBank/DDBJ whole genome shotgun (WGS) entry which is preliminary data.</text>
</comment>
<dbReference type="Gene3D" id="3.40.50.1820">
    <property type="entry name" value="alpha/beta hydrolase"/>
    <property type="match status" value="1"/>
</dbReference>
<keyword evidence="2" id="KW-1185">Reference proteome</keyword>
<reference evidence="1 2" key="1">
    <citation type="submission" date="2019-05" db="EMBL/GenBank/DDBJ databases">
        <title>Genome sequences of Thalassotalea litorea 1K03283.</title>
        <authorList>
            <person name="Zhang D."/>
        </authorList>
    </citation>
    <scope>NUCLEOTIDE SEQUENCE [LARGE SCALE GENOMIC DNA]</scope>
    <source>
        <strain evidence="1 2">MCCC 1K03283</strain>
    </source>
</reference>
<dbReference type="RefSeq" id="WP_138319839.1">
    <property type="nucleotide sequence ID" value="NZ_VCBC01000008.1"/>
</dbReference>
<evidence type="ECO:0000313" key="2">
    <source>
        <dbReference type="Proteomes" id="UP000307790"/>
    </source>
</evidence>
<dbReference type="GO" id="GO:0016747">
    <property type="term" value="F:acyltransferase activity, transferring groups other than amino-acyl groups"/>
    <property type="evidence" value="ECO:0007669"/>
    <property type="project" value="TreeGrafter"/>
</dbReference>
<name>A0A5R9IKQ9_9GAMM</name>
<dbReference type="SUPFAM" id="SSF53474">
    <property type="entry name" value="alpha/beta-Hydrolases"/>
    <property type="match status" value="1"/>
</dbReference>
<accession>A0A5R9IKQ9</accession>
<keyword evidence="1" id="KW-0378">Hydrolase</keyword>
<gene>
    <name evidence="1" type="ORF">FE810_09620</name>
</gene>
<protein>
    <submittedName>
        <fullName evidence="1">Alpha/beta fold hydrolase</fullName>
    </submittedName>
</protein>
<dbReference type="GO" id="GO:0016787">
    <property type="term" value="F:hydrolase activity"/>
    <property type="evidence" value="ECO:0007669"/>
    <property type="project" value="UniProtKB-KW"/>
</dbReference>
<dbReference type="AlphaFoldDB" id="A0A5R9IKQ9"/>
<dbReference type="OrthoDB" id="9803578at2"/>
<evidence type="ECO:0000313" key="1">
    <source>
        <dbReference type="EMBL" id="TLU65169.1"/>
    </source>
</evidence>
<dbReference type="InterPro" id="IPR029058">
    <property type="entry name" value="AB_hydrolase_fold"/>
</dbReference>
<dbReference type="Pfam" id="PF00756">
    <property type="entry name" value="Esterase"/>
    <property type="match status" value="1"/>
</dbReference>
<proteinExistence type="predicted"/>
<dbReference type="InterPro" id="IPR050583">
    <property type="entry name" value="Mycobacterial_A85_antigen"/>
</dbReference>